<keyword evidence="4" id="KW-1185">Reference proteome</keyword>
<name>A0ABV2Q5T2_9BURK</name>
<proteinExistence type="predicted"/>
<gene>
    <name evidence="3" type="ORF">ABIE13_001503</name>
</gene>
<sequence>MASSMATPSLSEAPSHDDLEQAAYWYACLRDGKAGASDRAAWRAWLDAADAHATAWRYVEDISRAFEPVRTLPNPRGAARQLVAANDRVRTRRRVLTSLGLTVGSGLMGWLSWQHSWLPAEVMALGADHRTVTGEQRQLKLSDGTQLWLNTASAADILFNPSERRISLVAGEIFVETAQDPRPFLVQTPQGQLRALGTRFNVRLSELATQSATQLAVYEGAVEISLAGRGEAVIVSSGQRTSFTSGKLDLIRPADAAREAWTQGTVVADNLPLRELVKELGRYRKGHLGVSDSVANLVVYGNFPSQDSNRALNMLVSALPIRIEQRFPWWTTLEAL</sequence>
<dbReference type="PANTHER" id="PTHR30273">
    <property type="entry name" value="PERIPLASMIC SIGNAL SENSOR AND SIGMA FACTOR ACTIVATOR FECR-RELATED"/>
    <property type="match status" value="1"/>
</dbReference>
<protein>
    <submittedName>
        <fullName evidence="3">Transmembrane sensor</fullName>
    </submittedName>
</protein>
<dbReference type="InterPro" id="IPR012373">
    <property type="entry name" value="Ferrdict_sens_TM"/>
</dbReference>
<organism evidence="3 4">
    <name type="scientific">Ottowia thiooxydans</name>
    <dbReference type="NCBI Taxonomy" id="219182"/>
    <lineage>
        <taxon>Bacteria</taxon>
        <taxon>Pseudomonadati</taxon>
        <taxon>Pseudomonadota</taxon>
        <taxon>Betaproteobacteria</taxon>
        <taxon>Burkholderiales</taxon>
        <taxon>Comamonadaceae</taxon>
        <taxon>Ottowia</taxon>
    </lineage>
</organism>
<keyword evidence="3" id="KW-0812">Transmembrane</keyword>
<dbReference type="EMBL" id="JBEPSH010000003">
    <property type="protein sequence ID" value="MET4576394.1"/>
    <property type="molecule type" value="Genomic_DNA"/>
</dbReference>
<keyword evidence="3" id="KW-0472">Membrane</keyword>
<dbReference type="InterPro" id="IPR006860">
    <property type="entry name" value="FecR"/>
</dbReference>
<dbReference type="Proteomes" id="UP001549320">
    <property type="component" value="Unassembled WGS sequence"/>
</dbReference>
<accession>A0ABV2Q5T2</accession>
<reference evidence="3 4" key="1">
    <citation type="submission" date="2024-06" db="EMBL/GenBank/DDBJ databases">
        <title>Sorghum-associated microbial communities from plants grown in Nebraska, USA.</title>
        <authorList>
            <person name="Schachtman D."/>
        </authorList>
    </citation>
    <scope>NUCLEOTIDE SEQUENCE [LARGE SCALE GENOMIC DNA]</scope>
    <source>
        <strain evidence="3 4">2709</strain>
    </source>
</reference>
<evidence type="ECO:0000313" key="3">
    <source>
        <dbReference type="EMBL" id="MET4576394.1"/>
    </source>
</evidence>
<feature type="domain" description="FecR protein" evidence="1">
    <location>
        <begin position="128"/>
        <end position="223"/>
    </location>
</feature>
<dbReference type="InterPro" id="IPR032623">
    <property type="entry name" value="FecR_N"/>
</dbReference>
<dbReference type="PANTHER" id="PTHR30273:SF2">
    <property type="entry name" value="PROTEIN FECR"/>
    <property type="match status" value="1"/>
</dbReference>
<feature type="domain" description="FecR N-terminal" evidence="2">
    <location>
        <begin position="20"/>
        <end position="61"/>
    </location>
</feature>
<comment type="caution">
    <text evidence="3">The sequence shown here is derived from an EMBL/GenBank/DDBJ whole genome shotgun (WGS) entry which is preliminary data.</text>
</comment>
<evidence type="ECO:0000259" key="2">
    <source>
        <dbReference type="Pfam" id="PF16220"/>
    </source>
</evidence>
<dbReference type="Gene3D" id="2.60.120.1440">
    <property type="match status" value="1"/>
</dbReference>
<dbReference type="Pfam" id="PF04773">
    <property type="entry name" value="FecR"/>
    <property type="match status" value="1"/>
</dbReference>
<dbReference type="PIRSF" id="PIRSF018266">
    <property type="entry name" value="FecR"/>
    <property type="match status" value="1"/>
</dbReference>
<evidence type="ECO:0000313" key="4">
    <source>
        <dbReference type="Proteomes" id="UP001549320"/>
    </source>
</evidence>
<evidence type="ECO:0000259" key="1">
    <source>
        <dbReference type="Pfam" id="PF04773"/>
    </source>
</evidence>
<dbReference type="Pfam" id="PF16220">
    <property type="entry name" value="DUF4880"/>
    <property type="match status" value="1"/>
</dbReference>